<name>A0AAW1U409_9CUCU</name>
<sequence>MIKDFDDLPFFPKYETDFLYNDKLRVTWFEPKFSQSFYNYQNAANGSNACTLICIILAANCNKERAQLPISLNKDISPKLINIFARSMLDGNYIHETLKRKGKLKNINLTVPEAISYSNKIVRDLIEWKCMLYLEPLYASLFKNLKTHWLEWIEGHLHDDLYVILITDSRSVLFYFNDETDNIILFDSHQHSMEKGACAAVVKRQRLKTLCRWFAEILSNCYKCNPRLYELSFLYFDRKSEKTM</sequence>
<keyword evidence="2" id="KW-1185">Reference proteome</keyword>
<dbReference type="PANTHER" id="PTHR37962:SF2">
    <property type="entry name" value="MALE STERILE (3) 76CA"/>
    <property type="match status" value="1"/>
</dbReference>
<evidence type="ECO:0000313" key="1">
    <source>
        <dbReference type="EMBL" id="KAK9878457.1"/>
    </source>
</evidence>
<dbReference type="EMBL" id="JARQZJ010000048">
    <property type="protein sequence ID" value="KAK9878457.1"/>
    <property type="molecule type" value="Genomic_DNA"/>
</dbReference>
<dbReference type="AlphaFoldDB" id="A0AAW1U409"/>
<dbReference type="PANTHER" id="PTHR37962">
    <property type="entry name" value="MALE STERILE (3) 76CA"/>
    <property type="match status" value="1"/>
</dbReference>
<comment type="caution">
    <text evidence="1">The sequence shown here is derived from an EMBL/GenBank/DDBJ whole genome shotgun (WGS) entry which is preliminary data.</text>
</comment>
<proteinExistence type="predicted"/>
<organism evidence="1 2">
    <name type="scientific">Henosepilachna vigintioctopunctata</name>
    <dbReference type="NCBI Taxonomy" id="420089"/>
    <lineage>
        <taxon>Eukaryota</taxon>
        <taxon>Metazoa</taxon>
        <taxon>Ecdysozoa</taxon>
        <taxon>Arthropoda</taxon>
        <taxon>Hexapoda</taxon>
        <taxon>Insecta</taxon>
        <taxon>Pterygota</taxon>
        <taxon>Neoptera</taxon>
        <taxon>Endopterygota</taxon>
        <taxon>Coleoptera</taxon>
        <taxon>Polyphaga</taxon>
        <taxon>Cucujiformia</taxon>
        <taxon>Coccinelloidea</taxon>
        <taxon>Coccinellidae</taxon>
        <taxon>Epilachninae</taxon>
        <taxon>Epilachnini</taxon>
        <taxon>Henosepilachna</taxon>
    </lineage>
</organism>
<protein>
    <submittedName>
        <fullName evidence="1">Uncharacterized protein</fullName>
    </submittedName>
</protein>
<reference evidence="1 2" key="1">
    <citation type="submission" date="2023-03" db="EMBL/GenBank/DDBJ databases">
        <title>Genome insight into feeding habits of ladybird beetles.</title>
        <authorList>
            <person name="Li H.-S."/>
            <person name="Huang Y.-H."/>
            <person name="Pang H."/>
        </authorList>
    </citation>
    <scope>NUCLEOTIDE SEQUENCE [LARGE SCALE GENOMIC DNA]</scope>
    <source>
        <strain evidence="1">SYSU_2023b</strain>
        <tissue evidence="1">Whole body</tissue>
    </source>
</reference>
<accession>A0AAW1U409</accession>
<gene>
    <name evidence="1" type="ORF">WA026_022097</name>
</gene>
<dbReference type="Proteomes" id="UP001431783">
    <property type="component" value="Unassembled WGS sequence"/>
</dbReference>
<evidence type="ECO:0000313" key="2">
    <source>
        <dbReference type="Proteomes" id="UP001431783"/>
    </source>
</evidence>